<dbReference type="PANTHER" id="PTHR33121:SF70">
    <property type="entry name" value="SIGNALING PROTEIN YKOW"/>
    <property type="match status" value="1"/>
</dbReference>
<sequence>MIIHIISSIAIFIMILYILHLRKKSHKNKVHNIYKTVSTMEQCKKFYDGISMKNHYTSVIISLDNFYQIRNIFGDDGAENYIGHVIDKIDKFIKENECVAKLKGSPRFIIFMEEHTKEKVEKRINNMVDVLSNIKVVKGKTSYDYYGEYCTGYCILDSDKDNFEYTVDKTMLKCKIGYGDNDAEFENREELIKDIESAMEKREFIPYFQPTYDIKRNKIVGSELLARWKHPKFGILNAAKFIPLIEISGYIDELDIIMLEEACIMIQEWIKREVVPVQLAVNISITNFYKLDFMENMFKLVDKYDIPACLIELNIKCVTLSHDEINLQDIFEKLKEKGFHISINNFENGKLRSKLFDMPYDTLKLDYRALMLNRSRAMDVFLKSIIKIINSNKTQFVITKVETDIELEKIKNMGCNYVQGYAMGMPMSKQEYEKIIF</sequence>
<dbReference type="InterPro" id="IPR029787">
    <property type="entry name" value="Nucleotide_cyclase"/>
</dbReference>
<dbReference type="SMART" id="SM00052">
    <property type="entry name" value="EAL"/>
    <property type="match status" value="1"/>
</dbReference>
<feature type="domain" description="GGDEF" evidence="3">
    <location>
        <begin position="54"/>
        <end position="188"/>
    </location>
</feature>
<feature type="transmembrane region" description="Helical" evidence="1">
    <location>
        <begin position="6"/>
        <end position="22"/>
    </location>
</feature>
<keyword evidence="1" id="KW-1133">Transmembrane helix</keyword>
<evidence type="ECO:0000259" key="2">
    <source>
        <dbReference type="PROSITE" id="PS50883"/>
    </source>
</evidence>
<dbReference type="InterPro" id="IPR001633">
    <property type="entry name" value="EAL_dom"/>
</dbReference>
<dbReference type="InterPro" id="IPR035919">
    <property type="entry name" value="EAL_sf"/>
</dbReference>
<dbReference type="SUPFAM" id="SSF141868">
    <property type="entry name" value="EAL domain-like"/>
    <property type="match status" value="1"/>
</dbReference>
<dbReference type="OrthoDB" id="9762141at2"/>
<dbReference type="InterPro" id="IPR050706">
    <property type="entry name" value="Cyclic-di-GMP_PDE-like"/>
</dbReference>
<dbReference type="Pfam" id="PF00563">
    <property type="entry name" value="EAL"/>
    <property type="match status" value="1"/>
</dbReference>
<dbReference type="EMBL" id="FRAD01000008">
    <property type="protein sequence ID" value="SHJ85993.1"/>
    <property type="molecule type" value="Genomic_DNA"/>
</dbReference>
<dbReference type="RefSeq" id="WP_072903151.1">
    <property type="nucleotide sequence ID" value="NZ_FRAD01000008.1"/>
</dbReference>
<dbReference type="SUPFAM" id="SSF55073">
    <property type="entry name" value="Nucleotide cyclase"/>
    <property type="match status" value="1"/>
</dbReference>
<evidence type="ECO:0000256" key="1">
    <source>
        <dbReference type="SAM" id="Phobius"/>
    </source>
</evidence>
<gene>
    <name evidence="4" type="ORF">SAMN02745248_01130</name>
</gene>
<dbReference type="InterPro" id="IPR000160">
    <property type="entry name" value="GGDEF_dom"/>
</dbReference>
<dbReference type="Gene3D" id="3.20.20.450">
    <property type="entry name" value="EAL domain"/>
    <property type="match status" value="1"/>
</dbReference>
<evidence type="ECO:0000259" key="3">
    <source>
        <dbReference type="PROSITE" id="PS50887"/>
    </source>
</evidence>
<dbReference type="AlphaFoldDB" id="A0A1M6MRT5"/>
<feature type="domain" description="EAL" evidence="2">
    <location>
        <begin position="188"/>
        <end position="437"/>
    </location>
</feature>
<dbReference type="STRING" id="1121331.SAMN02745248_01130"/>
<dbReference type="PANTHER" id="PTHR33121">
    <property type="entry name" value="CYCLIC DI-GMP PHOSPHODIESTERASE PDEF"/>
    <property type="match status" value="1"/>
</dbReference>
<reference evidence="4 5" key="1">
    <citation type="submission" date="2016-11" db="EMBL/GenBank/DDBJ databases">
        <authorList>
            <person name="Jaros S."/>
            <person name="Januszkiewicz K."/>
            <person name="Wedrychowicz H."/>
        </authorList>
    </citation>
    <scope>NUCLEOTIDE SEQUENCE [LARGE SCALE GENOMIC DNA]</scope>
    <source>
        <strain evidence="4 5">DSM 3090</strain>
    </source>
</reference>
<name>A0A1M6MRT5_9CLOT</name>
<dbReference type="PROSITE" id="PS50887">
    <property type="entry name" value="GGDEF"/>
    <property type="match status" value="1"/>
</dbReference>
<accession>A0A1M6MRT5</accession>
<dbReference type="Pfam" id="PF00990">
    <property type="entry name" value="GGDEF"/>
    <property type="match status" value="1"/>
</dbReference>
<evidence type="ECO:0000313" key="4">
    <source>
        <dbReference type="EMBL" id="SHJ85993.1"/>
    </source>
</evidence>
<evidence type="ECO:0000313" key="5">
    <source>
        <dbReference type="Proteomes" id="UP000183952"/>
    </source>
</evidence>
<dbReference type="GO" id="GO:0071111">
    <property type="term" value="F:cyclic-guanylate-specific phosphodiesterase activity"/>
    <property type="evidence" value="ECO:0007669"/>
    <property type="project" value="InterPro"/>
</dbReference>
<keyword evidence="1" id="KW-0472">Membrane</keyword>
<keyword evidence="1" id="KW-0812">Transmembrane</keyword>
<protein>
    <submittedName>
        <fullName evidence="4">EAL domain, c-di-GMP-specific phosphodiesterase class I (Or its enzymatically inactive variant)</fullName>
    </submittedName>
</protein>
<dbReference type="Proteomes" id="UP000183952">
    <property type="component" value="Unassembled WGS sequence"/>
</dbReference>
<proteinExistence type="predicted"/>
<organism evidence="4 5">
    <name type="scientific">Hathewaya proteolytica DSM 3090</name>
    <dbReference type="NCBI Taxonomy" id="1121331"/>
    <lineage>
        <taxon>Bacteria</taxon>
        <taxon>Bacillati</taxon>
        <taxon>Bacillota</taxon>
        <taxon>Clostridia</taxon>
        <taxon>Eubacteriales</taxon>
        <taxon>Clostridiaceae</taxon>
        <taxon>Hathewaya</taxon>
    </lineage>
</organism>
<dbReference type="CDD" id="cd01948">
    <property type="entry name" value="EAL"/>
    <property type="match status" value="1"/>
</dbReference>
<keyword evidence="5" id="KW-1185">Reference proteome</keyword>
<dbReference type="PROSITE" id="PS50883">
    <property type="entry name" value="EAL"/>
    <property type="match status" value="1"/>
</dbReference>